<keyword evidence="2" id="KW-1185">Reference proteome</keyword>
<evidence type="ECO:0000313" key="2">
    <source>
        <dbReference type="Proteomes" id="UP000030428"/>
    </source>
</evidence>
<organism evidence="1 2">
    <name type="scientific">Candidatus Thiomargarita nelsonii</name>
    <dbReference type="NCBI Taxonomy" id="1003181"/>
    <lineage>
        <taxon>Bacteria</taxon>
        <taxon>Pseudomonadati</taxon>
        <taxon>Pseudomonadota</taxon>
        <taxon>Gammaproteobacteria</taxon>
        <taxon>Thiotrichales</taxon>
        <taxon>Thiotrichaceae</taxon>
        <taxon>Thiomargarita</taxon>
    </lineage>
</organism>
<evidence type="ECO:0000313" key="1">
    <source>
        <dbReference type="EMBL" id="TGN99849.1"/>
    </source>
</evidence>
<dbReference type="Proteomes" id="UP000030428">
    <property type="component" value="Unassembled WGS sequence"/>
</dbReference>
<dbReference type="EMBL" id="JSZA02000309">
    <property type="protein sequence ID" value="TGN99849.1"/>
    <property type="molecule type" value="Genomic_DNA"/>
</dbReference>
<feature type="non-terminal residue" evidence="1">
    <location>
        <position position="1"/>
    </location>
</feature>
<name>A0A4E0QJM8_9GAMM</name>
<reference evidence="1 2" key="1">
    <citation type="journal article" date="2016" name="Front. Microbiol.">
        <title>Single-Cell (Meta-)Genomics of a Dimorphic Candidatus Thiomargarita nelsonii Reveals Genomic Plasticity.</title>
        <authorList>
            <person name="Flood B.E."/>
            <person name="Fliss P."/>
            <person name="Jones D.S."/>
            <person name="Dick G.J."/>
            <person name="Jain S."/>
            <person name="Kaster A.K."/>
            <person name="Winkel M."/>
            <person name="Mussmann M."/>
            <person name="Bailey J."/>
        </authorList>
    </citation>
    <scope>NUCLEOTIDE SEQUENCE [LARGE SCALE GENOMIC DNA]</scope>
    <source>
        <strain evidence="1">Hydrate Ridge</strain>
    </source>
</reference>
<proteinExistence type="predicted"/>
<dbReference type="AlphaFoldDB" id="A0A4E0QJM8"/>
<gene>
    <name evidence="1" type="ORF">PN36_32915</name>
</gene>
<sequence>PNLVVRKLYVERIFEKFLPLDTERSQAHLLAEDFYQSGDLQPVCDFMEQRYFKVFDNRVYKTANELTIKTAYFGI</sequence>
<comment type="caution">
    <text evidence="1">The sequence shown here is derived from an EMBL/GenBank/DDBJ whole genome shotgun (WGS) entry which is preliminary data.</text>
</comment>
<accession>A0A4E0QJM8</accession>
<protein>
    <submittedName>
        <fullName evidence="1">Uncharacterized protein</fullName>
    </submittedName>
</protein>